<sequence length="340" mass="38805">MTRLPLEYLTTYDADDFFADHAPCVREFHCPELNYSLFSSWIPQLHSITVTYPLSLGDLFSLLAITPLLESLKVGQTVLDLLDTENQTRRIHLPTLKRIDLENRFLPCLSILEQVTPSPQCTLFLTITHEELRDLTGAELDRLKAILVQYSQGQPNLKRMESLCLHVGPRKLSIFAPSRTLYPQMIFRIKILSRFNLPSDFFPSILSTFSSCNFLPVTVLEFIVFPGFSSKIASFLLSLPSIEILHVNDDALRLFLDLIESHPGALPLLHTLIWEGTVFEKVNDCAAIDQYLLPILESRKCNEAPIKILDLVKCELKNANELKYFDRMSGMKHLVRAKKT</sequence>
<protein>
    <recommendedName>
        <fullName evidence="3">F-box domain-containing protein</fullName>
    </recommendedName>
</protein>
<dbReference type="HOGENOM" id="CLU_752364_0_0_1"/>
<reference evidence="2" key="1">
    <citation type="journal article" date="2014" name="Proc. Natl. Acad. Sci. U.S.A.">
        <title>Extensive sampling of basidiomycete genomes demonstrates inadequacy of the white-rot/brown-rot paradigm for wood decay fungi.</title>
        <authorList>
            <person name="Riley R."/>
            <person name="Salamov A.A."/>
            <person name="Brown D.W."/>
            <person name="Nagy L.G."/>
            <person name="Floudas D."/>
            <person name="Held B.W."/>
            <person name="Levasseur A."/>
            <person name="Lombard V."/>
            <person name="Morin E."/>
            <person name="Otillar R."/>
            <person name="Lindquist E.A."/>
            <person name="Sun H."/>
            <person name="LaButti K.M."/>
            <person name="Schmutz J."/>
            <person name="Jabbour D."/>
            <person name="Luo H."/>
            <person name="Baker S.E."/>
            <person name="Pisabarro A.G."/>
            <person name="Walton J.D."/>
            <person name="Blanchette R.A."/>
            <person name="Henrissat B."/>
            <person name="Martin F."/>
            <person name="Cullen D."/>
            <person name="Hibbett D.S."/>
            <person name="Grigoriev I.V."/>
        </authorList>
    </citation>
    <scope>NUCLEOTIDE SEQUENCE [LARGE SCALE GENOMIC DNA]</scope>
    <source>
        <strain evidence="2">CBS 339.88</strain>
    </source>
</reference>
<evidence type="ECO:0008006" key="3">
    <source>
        <dbReference type="Google" id="ProtNLM"/>
    </source>
</evidence>
<dbReference type="EMBL" id="KL142372">
    <property type="protein sequence ID" value="KDR80338.1"/>
    <property type="molecule type" value="Genomic_DNA"/>
</dbReference>
<evidence type="ECO:0000313" key="1">
    <source>
        <dbReference type="EMBL" id="KDR80338.1"/>
    </source>
</evidence>
<evidence type="ECO:0000313" key="2">
    <source>
        <dbReference type="Proteomes" id="UP000027222"/>
    </source>
</evidence>
<dbReference type="OrthoDB" id="3045590at2759"/>
<keyword evidence="2" id="KW-1185">Reference proteome</keyword>
<organism evidence="1 2">
    <name type="scientific">Galerina marginata (strain CBS 339.88)</name>
    <dbReference type="NCBI Taxonomy" id="685588"/>
    <lineage>
        <taxon>Eukaryota</taxon>
        <taxon>Fungi</taxon>
        <taxon>Dikarya</taxon>
        <taxon>Basidiomycota</taxon>
        <taxon>Agaricomycotina</taxon>
        <taxon>Agaricomycetes</taxon>
        <taxon>Agaricomycetidae</taxon>
        <taxon>Agaricales</taxon>
        <taxon>Agaricineae</taxon>
        <taxon>Strophariaceae</taxon>
        <taxon>Galerina</taxon>
    </lineage>
</organism>
<accession>A0A067TN03</accession>
<dbReference type="AlphaFoldDB" id="A0A067TN03"/>
<gene>
    <name evidence="1" type="ORF">GALMADRAFT_208450</name>
</gene>
<name>A0A067TN03_GALM3</name>
<dbReference type="Proteomes" id="UP000027222">
    <property type="component" value="Unassembled WGS sequence"/>
</dbReference>
<proteinExistence type="predicted"/>